<feature type="compositionally biased region" description="Polar residues" evidence="1">
    <location>
        <begin position="58"/>
        <end position="76"/>
    </location>
</feature>
<gene>
    <name evidence="2" type="ORF">HNAJ_LOCUS5834</name>
</gene>
<evidence type="ECO:0000313" key="2">
    <source>
        <dbReference type="EMBL" id="VDO01694.1"/>
    </source>
</evidence>
<reference evidence="2 3" key="1">
    <citation type="submission" date="2018-11" db="EMBL/GenBank/DDBJ databases">
        <authorList>
            <consortium name="Pathogen Informatics"/>
        </authorList>
    </citation>
    <scope>NUCLEOTIDE SEQUENCE [LARGE SCALE GENOMIC DNA]</scope>
</reference>
<sequence length="76" mass="8306">MMELEMNKKADSPDGDSQLDGTQGTKFHHRPPTSSGARNMQDSSFALSGSQFDDKMPSRTSTRTMQPPGGKSTSLW</sequence>
<evidence type="ECO:0000256" key="1">
    <source>
        <dbReference type="SAM" id="MobiDB-lite"/>
    </source>
</evidence>
<keyword evidence="3" id="KW-1185">Reference proteome</keyword>
<protein>
    <recommendedName>
        <fullName evidence="4">Microtubule-associated protein Jupiter</fullName>
    </recommendedName>
</protein>
<evidence type="ECO:0008006" key="4">
    <source>
        <dbReference type="Google" id="ProtNLM"/>
    </source>
</evidence>
<feature type="region of interest" description="Disordered" evidence="1">
    <location>
        <begin position="1"/>
        <end position="76"/>
    </location>
</feature>
<organism evidence="2 3">
    <name type="scientific">Rodentolepis nana</name>
    <name type="common">Dwarf tapeworm</name>
    <name type="synonym">Hymenolepis nana</name>
    <dbReference type="NCBI Taxonomy" id="102285"/>
    <lineage>
        <taxon>Eukaryota</taxon>
        <taxon>Metazoa</taxon>
        <taxon>Spiralia</taxon>
        <taxon>Lophotrochozoa</taxon>
        <taxon>Platyhelminthes</taxon>
        <taxon>Cestoda</taxon>
        <taxon>Eucestoda</taxon>
        <taxon>Cyclophyllidea</taxon>
        <taxon>Hymenolepididae</taxon>
        <taxon>Rodentolepis</taxon>
    </lineage>
</organism>
<accession>A0A3P7SG20</accession>
<dbReference type="AlphaFoldDB" id="A0A3P7SG20"/>
<feature type="compositionally biased region" description="Polar residues" evidence="1">
    <location>
        <begin position="32"/>
        <end position="51"/>
    </location>
</feature>
<dbReference type="OrthoDB" id="10258955at2759"/>
<evidence type="ECO:0000313" key="3">
    <source>
        <dbReference type="Proteomes" id="UP000278807"/>
    </source>
</evidence>
<dbReference type="EMBL" id="UZAE01005519">
    <property type="protein sequence ID" value="VDO01694.1"/>
    <property type="molecule type" value="Genomic_DNA"/>
</dbReference>
<proteinExistence type="predicted"/>
<name>A0A3P7SG20_RODNA</name>
<feature type="compositionally biased region" description="Basic and acidic residues" evidence="1">
    <location>
        <begin position="1"/>
        <end position="12"/>
    </location>
</feature>
<dbReference type="Proteomes" id="UP000278807">
    <property type="component" value="Unassembled WGS sequence"/>
</dbReference>